<reference evidence="6" key="1">
    <citation type="submission" date="2019-06" db="EMBL/GenBank/DDBJ databases">
        <title>Complete genome sequence of Methylogaea oryzae strain JCM16910.</title>
        <authorList>
            <person name="Asakawa S."/>
        </authorList>
    </citation>
    <scope>NUCLEOTIDE SEQUENCE</scope>
    <source>
        <strain evidence="6">E10</strain>
    </source>
</reference>
<gene>
    <name evidence="6" type="ORF">MoryE10_31330</name>
</gene>
<dbReference type="InterPro" id="IPR011075">
    <property type="entry name" value="TetR_C"/>
</dbReference>
<organism evidence="6 7">
    <name type="scientific">Methylogaea oryzae</name>
    <dbReference type="NCBI Taxonomy" id="1295382"/>
    <lineage>
        <taxon>Bacteria</taxon>
        <taxon>Pseudomonadati</taxon>
        <taxon>Pseudomonadota</taxon>
        <taxon>Gammaproteobacteria</taxon>
        <taxon>Methylococcales</taxon>
        <taxon>Methylococcaceae</taxon>
        <taxon>Methylogaea</taxon>
    </lineage>
</organism>
<dbReference type="KEGG" id="moz:MoryE10_31330"/>
<evidence type="ECO:0000259" key="5">
    <source>
        <dbReference type="PROSITE" id="PS50977"/>
    </source>
</evidence>
<dbReference type="AlphaFoldDB" id="A0A8D4VSN0"/>
<dbReference type="PANTHER" id="PTHR47506:SF6">
    <property type="entry name" value="HTH-TYPE TRANSCRIPTIONAL REPRESSOR NEMR"/>
    <property type="match status" value="1"/>
</dbReference>
<dbReference type="PROSITE" id="PS50977">
    <property type="entry name" value="HTH_TETR_2"/>
    <property type="match status" value="1"/>
</dbReference>
<dbReference type="Pfam" id="PF16925">
    <property type="entry name" value="TetR_C_13"/>
    <property type="match status" value="1"/>
</dbReference>
<dbReference type="RefSeq" id="WP_221047612.1">
    <property type="nucleotide sequence ID" value="NZ_AP019782.1"/>
</dbReference>
<dbReference type="Pfam" id="PF00440">
    <property type="entry name" value="TetR_N"/>
    <property type="match status" value="1"/>
</dbReference>
<keyword evidence="7" id="KW-1185">Reference proteome</keyword>
<dbReference type="PANTHER" id="PTHR47506">
    <property type="entry name" value="TRANSCRIPTIONAL REGULATORY PROTEIN"/>
    <property type="match status" value="1"/>
</dbReference>
<evidence type="ECO:0000256" key="1">
    <source>
        <dbReference type="ARBA" id="ARBA00023015"/>
    </source>
</evidence>
<keyword evidence="1" id="KW-0805">Transcription regulation</keyword>
<name>A0A8D4VSN0_9GAMM</name>
<protein>
    <submittedName>
        <fullName evidence="6">TetR family transcriptional regulator</fullName>
    </submittedName>
</protein>
<accession>A0A8D4VSN0</accession>
<evidence type="ECO:0000313" key="7">
    <source>
        <dbReference type="Proteomes" id="UP000824988"/>
    </source>
</evidence>
<keyword evidence="3" id="KW-0804">Transcription</keyword>
<dbReference type="InterPro" id="IPR001647">
    <property type="entry name" value="HTH_TetR"/>
</dbReference>
<evidence type="ECO:0000313" key="6">
    <source>
        <dbReference type="EMBL" id="BBL72527.1"/>
    </source>
</evidence>
<evidence type="ECO:0000256" key="2">
    <source>
        <dbReference type="ARBA" id="ARBA00023125"/>
    </source>
</evidence>
<sequence length="207" mass="23048">MAKTPPRELTRAKLLDQGVAFLTEYGYHGSGLQDILASVQVPKGSFYYYFASKEEFGAAVIGHYIEPFILLLDGYLQRPELSGAEALDGYFQELIAELERRQFKGGCLIGNLSGEIGDTSELCRQALKTALGRYRDKLAEGIARGQAQGRFRTDLPAAAMADFLADAWQGALLRMKIEQSVQPLRDCCRHLLQGYFRPAEDRPTTHP</sequence>
<feature type="DNA-binding region" description="H-T-H motif" evidence="4">
    <location>
        <begin position="31"/>
        <end position="50"/>
    </location>
</feature>
<evidence type="ECO:0000256" key="4">
    <source>
        <dbReference type="PROSITE-ProRule" id="PRU00335"/>
    </source>
</evidence>
<feature type="domain" description="HTH tetR-type" evidence="5">
    <location>
        <begin position="8"/>
        <end position="68"/>
    </location>
</feature>
<dbReference type="EMBL" id="AP019782">
    <property type="protein sequence ID" value="BBL72527.1"/>
    <property type="molecule type" value="Genomic_DNA"/>
</dbReference>
<dbReference type="GO" id="GO:0003677">
    <property type="term" value="F:DNA binding"/>
    <property type="evidence" value="ECO:0007669"/>
    <property type="project" value="UniProtKB-UniRule"/>
</dbReference>
<proteinExistence type="predicted"/>
<evidence type="ECO:0000256" key="3">
    <source>
        <dbReference type="ARBA" id="ARBA00023163"/>
    </source>
</evidence>
<dbReference type="Proteomes" id="UP000824988">
    <property type="component" value="Chromosome"/>
</dbReference>
<keyword evidence="2 4" id="KW-0238">DNA-binding</keyword>